<keyword evidence="3" id="KW-1185">Reference proteome</keyword>
<dbReference type="Proteomes" id="UP001589867">
    <property type="component" value="Unassembled WGS sequence"/>
</dbReference>
<dbReference type="InterPro" id="IPR029068">
    <property type="entry name" value="Glyas_Bleomycin-R_OHBP_Dase"/>
</dbReference>
<dbReference type="InterPro" id="IPR041581">
    <property type="entry name" value="Glyoxalase_6"/>
</dbReference>
<dbReference type="RefSeq" id="WP_377262424.1">
    <property type="nucleotide sequence ID" value="NZ_JBHLUH010000100.1"/>
</dbReference>
<protein>
    <submittedName>
        <fullName evidence="2">VOC family protein</fullName>
    </submittedName>
</protein>
<evidence type="ECO:0000313" key="3">
    <source>
        <dbReference type="Proteomes" id="UP001589867"/>
    </source>
</evidence>
<evidence type="ECO:0000259" key="1">
    <source>
        <dbReference type="Pfam" id="PF18029"/>
    </source>
</evidence>
<organism evidence="2 3">
    <name type="scientific">Phytohabitans kaempferiae</name>
    <dbReference type="NCBI Taxonomy" id="1620943"/>
    <lineage>
        <taxon>Bacteria</taxon>
        <taxon>Bacillati</taxon>
        <taxon>Actinomycetota</taxon>
        <taxon>Actinomycetes</taxon>
        <taxon>Micromonosporales</taxon>
        <taxon>Micromonosporaceae</taxon>
    </lineage>
</organism>
<accession>A0ABV6MI88</accession>
<evidence type="ECO:0000313" key="2">
    <source>
        <dbReference type="EMBL" id="MFC0534058.1"/>
    </source>
</evidence>
<comment type="caution">
    <text evidence="2">The sequence shown here is derived from an EMBL/GenBank/DDBJ whole genome shotgun (WGS) entry which is preliminary data.</text>
</comment>
<dbReference type="SUPFAM" id="SSF54593">
    <property type="entry name" value="Glyoxalase/Bleomycin resistance protein/Dihydroxybiphenyl dioxygenase"/>
    <property type="match status" value="1"/>
</dbReference>
<dbReference type="Pfam" id="PF18029">
    <property type="entry name" value="Glyoxalase_6"/>
    <property type="match status" value="1"/>
</dbReference>
<gene>
    <name evidence="2" type="ORF">ACFFIA_41325</name>
</gene>
<reference evidence="2 3" key="1">
    <citation type="submission" date="2024-09" db="EMBL/GenBank/DDBJ databases">
        <authorList>
            <person name="Sun Q."/>
            <person name="Mori K."/>
        </authorList>
    </citation>
    <scope>NUCLEOTIDE SEQUENCE [LARGE SCALE GENOMIC DNA]</scope>
    <source>
        <strain evidence="2 3">TBRC 3947</strain>
    </source>
</reference>
<name>A0ABV6MI88_9ACTN</name>
<dbReference type="EMBL" id="JBHLUH010000100">
    <property type="protein sequence ID" value="MFC0534058.1"/>
    <property type="molecule type" value="Genomic_DNA"/>
</dbReference>
<sequence length="130" mass="14377">MSRLSSIVIHCRDPYVAAPFWSLAFGLPPVAEDRTKLATHSLDPSESVLLRDPSSRLPDVWVSPIGDDIDARGRGLVHIDLQLDDLSELDALVNAGATRMWEVAEPHRWTVMTAPDGILFCAHHPRLAPH</sequence>
<dbReference type="CDD" id="cd06587">
    <property type="entry name" value="VOC"/>
    <property type="match status" value="1"/>
</dbReference>
<proteinExistence type="predicted"/>
<dbReference type="Gene3D" id="3.10.180.10">
    <property type="entry name" value="2,3-Dihydroxybiphenyl 1,2-Dioxygenase, domain 1"/>
    <property type="match status" value="1"/>
</dbReference>
<feature type="domain" description="Glyoxalase-like" evidence="1">
    <location>
        <begin position="6"/>
        <end position="122"/>
    </location>
</feature>